<dbReference type="AlphaFoldDB" id="A0A1A6HK27"/>
<dbReference type="SMART" id="SM00343">
    <property type="entry name" value="ZnF_C2HC"/>
    <property type="match status" value="1"/>
</dbReference>
<gene>
    <name evidence="4" type="ORF">A6R68_19597</name>
</gene>
<accession>A0A1A6HK27</accession>
<proteinExistence type="predicted"/>
<keyword evidence="1" id="KW-0862">Zinc</keyword>
<dbReference type="PROSITE" id="PS50158">
    <property type="entry name" value="ZF_CCHC"/>
    <property type="match status" value="1"/>
</dbReference>
<dbReference type="Gene3D" id="4.10.60.10">
    <property type="entry name" value="Zinc finger, CCHC-type"/>
    <property type="match status" value="1"/>
</dbReference>
<dbReference type="GO" id="GO:0003676">
    <property type="term" value="F:nucleic acid binding"/>
    <property type="evidence" value="ECO:0007669"/>
    <property type="project" value="InterPro"/>
</dbReference>
<dbReference type="EMBL" id="LZPO01027592">
    <property type="protein sequence ID" value="OBS78012.1"/>
    <property type="molecule type" value="Genomic_DNA"/>
</dbReference>
<feature type="region of interest" description="Disordered" evidence="2">
    <location>
        <begin position="1"/>
        <end position="41"/>
    </location>
</feature>
<reference evidence="4 5" key="1">
    <citation type="submission" date="2016-06" db="EMBL/GenBank/DDBJ databases">
        <title>The Draft Genome Sequence and Annotation of the Desert Woodrat Neotoma lepida.</title>
        <authorList>
            <person name="Campbell M."/>
            <person name="Oakeson K.F."/>
            <person name="Yandell M."/>
            <person name="Halpert J.R."/>
            <person name="Dearing D."/>
        </authorList>
    </citation>
    <scope>NUCLEOTIDE SEQUENCE [LARGE SCALE GENOMIC DNA]</scope>
    <source>
        <strain evidence="4">417</strain>
        <tissue evidence="4">Liver</tissue>
    </source>
</reference>
<dbReference type="InterPro" id="IPR001878">
    <property type="entry name" value="Znf_CCHC"/>
</dbReference>
<comment type="caution">
    <text evidence="4">The sequence shown here is derived from an EMBL/GenBank/DDBJ whole genome shotgun (WGS) entry which is preliminary data.</text>
</comment>
<name>A0A1A6HK27_NEOLE</name>
<keyword evidence="5" id="KW-1185">Reference proteome</keyword>
<feature type="domain" description="CCHC-type" evidence="3">
    <location>
        <begin position="92"/>
        <end position="108"/>
    </location>
</feature>
<dbReference type="SUPFAM" id="SSF57756">
    <property type="entry name" value="Retrovirus zinc finger-like domains"/>
    <property type="match status" value="1"/>
</dbReference>
<dbReference type="Pfam" id="PF16631">
    <property type="entry name" value="TUTF7_u4"/>
    <property type="match status" value="1"/>
</dbReference>
<feature type="compositionally biased region" description="Basic and acidic residues" evidence="2">
    <location>
        <begin position="21"/>
        <end position="41"/>
    </location>
</feature>
<dbReference type="Proteomes" id="UP000092124">
    <property type="component" value="Unassembled WGS sequence"/>
</dbReference>
<feature type="region of interest" description="Disordered" evidence="2">
    <location>
        <begin position="107"/>
        <end position="129"/>
    </location>
</feature>
<evidence type="ECO:0000256" key="1">
    <source>
        <dbReference type="PROSITE-ProRule" id="PRU00047"/>
    </source>
</evidence>
<dbReference type="InterPro" id="IPR036875">
    <property type="entry name" value="Znf_CCHC_sf"/>
</dbReference>
<evidence type="ECO:0000259" key="3">
    <source>
        <dbReference type="PROSITE" id="PS50158"/>
    </source>
</evidence>
<evidence type="ECO:0000313" key="5">
    <source>
        <dbReference type="Proteomes" id="UP000092124"/>
    </source>
</evidence>
<dbReference type="GO" id="GO:0008270">
    <property type="term" value="F:zinc ion binding"/>
    <property type="evidence" value="ECO:0007669"/>
    <property type="project" value="UniProtKB-KW"/>
</dbReference>
<organism evidence="4 5">
    <name type="scientific">Neotoma lepida</name>
    <name type="common">Desert woodrat</name>
    <dbReference type="NCBI Taxonomy" id="56216"/>
    <lineage>
        <taxon>Eukaryota</taxon>
        <taxon>Metazoa</taxon>
        <taxon>Chordata</taxon>
        <taxon>Craniata</taxon>
        <taxon>Vertebrata</taxon>
        <taxon>Euteleostomi</taxon>
        <taxon>Mammalia</taxon>
        <taxon>Eutheria</taxon>
        <taxon>Euarchontoglires</taxon>
        <taxon>Glires</taxon>
        <taxon>Rodentia</taxon>
        <taxon>Myomorpha</taxon>
        <taxon>Muroidea</taxon>
        <taxon>Cricetidae</taxon>
        <taxon>Neotominae</taxon>
        <taxon>Neotoma</taxon>
    </lineage>
</organism>
<keyword evidence="1" id="KW-0863">Zinc-finger</keyword>
<keyword evidence="1" id="KW-0479">Metal-binding</keyword>
<evidence type="ECO:0000313" key="4">
    <source>
        <dbReference type="EMBL" id="OBS78012.1"/>
    </source>
</evidence>
<sequence length="129" mass="15045">MFGNRVRRRRDQEDTPNQRYSESKEKRSKEDKEIQNKYTEKEVLTKEDKPTQCAAAKAKPARAVVDLGREKIVRTPVEKWKRQDDKDLREKRCFICGREGHIKKECPQFKGSPGTDTSPETLMSMLKGC</sequence>
<dbReference type="STRING" id="56216.A0A1A6HK27"/>
<protein>
    <recommendedName>
        <fullName evidence="3">CCHC-type domain-containing protein</fullName>
    </recommendedName>
</protein>
<dbReference type="OrthoDB" id="407432at2759"/>
<evidence type="ECO:0000256" key="2">
    <source>
        <dbReference type="SAM" id="MobiDB-lite"/>
    </source>
</evidence>
<dbReference type="Pfam" id="PF00098">
    <property type="entry name" value="zf-CCHC"/>
    <property type="match status" value="1"/>
</dbReference>